<name>A0A060YK92_ONCMY</name>
<dbReference type="Proteomes" id="UP000193380">
    <property type="component" value="Unassembled WGS sequence"/>
</dbReference>
<evidence type="ECO:0000313" key="3">
    <source>
        <dbReference type="Proteomes" id="UP000193380"/>
    </source>
</evidence>
<proteinExistence type="predicted"/>
<feature type="compositionally biased region" description="Polar residues" evidence="1">
    <location>
        <begin position="40"/>
        <end position="52"/>
    </location>
</feature>
<sequence length="119" mass="13250">MSLSEEGEQWTTASKMSLSGEHDSNSKAESPIQQKRPVSPVTSCVSMKSDQSMGHPVLFRKRDGSTKQSPIQQKRPVSPVTSCVSMKSDQSMGHPVLFRKRDGSTKQRYEKCITQVDHP</sequence>
<dbReference type="AlphaFoldDB" id="A0A060YK92"/>
<feature type="compositionally biased region" description="Polar residues" evidence="1">
    <location>
        <begin position="79"/>
        <end position="91"/>
    </location>
</feature>
<dbReference type="EMBL" id="FR909905">
    <property type="protein sequence ID" value="CDQ89859.1"/>
    <property type="molecule type" value="Genomic_DNA"/>
</dbReference>
<reference evidence="2" key="2">
    <citation type="submission" date="2014-03" db="EMBL/GenBank/DDBJ databases">
        <authorList>
            <person name="Genoscope - CEA"/>
        </authorList>
    </citation>
    <scope>NUCLEOTIDE SEQUENCE</scope>
</reference>
<gene>
    <name evidence="2" type="ORF">GSONMT00051591001</name>
</gene>
<dbReference type="PaxDb" id="8022-A0A060YK92"/>
<evidence type="ECO:0000313" key="2">
    <source>
        <dbReference type="EMBL" id="CDQ89859.1"/>
    </source>
</evidence>
<organism evidence="2 3">
    <name type="scientific">Oncorhynchus mykiss</name>
    <name type="common">Rainbow trout</name>
    <name type="synonym">Salmo gairdneri</name>
    <dbReference type="NCBI Taxonomy" id="8022"/>
    <lineage>
        <taxon>Eukaryota</taxon>
        <taxon>Metazoa</taxon>
        <taxon>Chordata</taxon>
        <taxon>Craniata</taxon>
        <taxon>Vertebrata</taxon>
        <taxon>Euteleostomi</taxon>
        <taxon>Actinopterygii</taxon>
        <taxon>Neopterygii</taxon>
        <taxon>Teleostei</taxon>
        <taxon>Protacanthopterygii</taxon>
        <taxon>Salmoniformes</taxon>
        <taxon>Salmonidae</taxon>
        <taxon>Salmoninae</taxon>
        <taxon>Oncorhynchus</taxon>
    </lineage>
</organism>
<reference evidence="2" key="1">
    <citation type="journal article" date="2014" name="Nat. Commun.">
        <title>The rainbow trout genome provides novel insights into evolution after whole-genome duplication in vertebrates.</title>
        <authorList>
            <person name="Berthelot C."/>
            <person name="Brunet F."/>
            <person name="Chalopin D."/>
            <person name="Juanchich A."/>
            <person name="Bernard M."/>
            <person name="Noel B."/>
            <person name="Bento P."/>
            <person name="Da Silva C."/>
            <person name="Labadie K."/>
            <person name="Alberti A."/>
            <person name="Aury J.M."/>
            <person name="Louis A."/>
            <person name="Dehais P."/>
            <person name="Bardou P."/>
            <person name="Montfort J."/>
            <person name="Klopp C."/>
            <person name="Cabau C."/>
            <person name="Gaspin C."/>
            <person name="Thorgaard G.H."/>
            <person name="Boussaha M."/>
            <person name="Quillet E."/>
            <person name="Guyomard R."/>
            <person name="Galiana D."/>
            <person name="Bobe J."/>
            <person name="Volff J.N."/>
            <person name="Genet C."/>
            <person name="Wincker P."/>
            <person name="Jaillon O."/>
            <person name="Roest Crollius H."/>
            <person name="Guiguen Y."/>
        </authorList>
    </citation>
    <scope>NUCLEOTIDE SEQUENCE [LARGE SCALE GENOMIC DNA]</scope>
</reference>
<accession>A0A060YK92</accession>
<evidence type="ECO:0000256" key="1">
    <source>
        <dbReference type="SAM" id="MobiDB-lite"/>
    </source>
</evidence>
<feature type="region of interest" description="Disordered" evidence="1">
    <location>
        <begin position="1"/>
        <end position="107"/>
    </location>
</feature>
<protein>
    <submittedName>
        <fullName evidence="2">Uncharacterized protein</fullName>
    </submittedName>
</protein>